<keyword evidence="2" id="KW-0472">Membrane</keyword>
<dbReference type="AlphaFoldDB" id="A0A2R5H1W1"/>
<keyword evidence="2" id="KW-0812">Transmembrane</keyword>
<feature type="region of interest" description="Disordered" evidence="1">
    <location>
        <begin position="1"/>
        <end position="66"/>
    </location>
</feature>
<dbReference type="Proteomes" id="UP000241890">
    <property type="component" value="Unassembled WGS sequence"/>
</dbReference>
<gene>
    <name evidence="3" type="ORF">FCC1311_105772</name>
</gene>
<keyword evidence="2" id="KW-1133">Transmembrane helix</keyword>
<evidence type="ECO:0000313" key="3">
    <source>
        <dbReference type="EMBL" id="GBG34354.1"/>
    </source>
</evidence>
<proteinExistence type="predicted"/>
<organism evidence="3 4">
    <name type="scientific">Hondaea fermentalgiana</name>
    <dbReference type="NCBI Taxonomy" id="2315210"/>
    <lineage>
        <taxon>Eukaryota</taxon>
        <taxon>Sar</taxon>
        <taxon>Stramenopiles</taxon>
        <taxon>Bigyra</taxon>
        <taxon>Labyrinthulomycetes</taxon>
        <taxon>Thraustochytrida</taxon>
        <taxon>Thraustochytriidae</taxon>
        <taxon>Hondaea</taxon>
    </lineage>
</organism>
<comment type="caution">
    <text evidence="3">The sequence shown here is derived from an EMBL/GenBank/DDBJ whole genome shotgun (WGS) entry which is preliminary data.</text>
</comment>
<feature type="compositionally biased region" description="Low complexity" evidence="1">
    <location>
        <begin position="49"/>
        <end position="65"/>
    </location>
</feature>
<evidence type="ECO:0000313" key="4">
    <source>
        <dbReference type="Proteomes" id="UP000241890"/>
    </source>
</evidence>
<dbReference type="InParanoid" id="A0A2R5H1W1"/>
<evidence type="ECO:0000256" key="2">
    <source>
        <dbReference type="SAM" id="Phobius"/>
    </source>
</evidence>
<accession>A0A2R5H1W1</accession>
<feature type="compositionally biased region" description="Basic and acidic residues" evidence="1">
    <location>
        <begin position="30"/>
        <end position="47"/>
    </location>
</feature>
<protein>
    <submittedName>
        <fullName evidence="3">Uncharacterized protein</fullName>
    </submittedName>
</protein>
<name>A0A2R5H1W1_9STRA</name>
<keyword evidence="4" id="KW-1185">Reference proteome</keyword>
<sequence>MAPGRRDAEDGDGGGTSVGARTRSAMPGRDAARRELAEDRGRDRDADADAGADAATATSARSTESVSLTAETCDGAFEPERAQFGIPEESLHLCSVRLLELDGTLRKDVFSCRCPDQLACLEQRVIHADDSSSGHSANGTNSGRHIVEHGACVSASTSYCGAQMWPKLEFWQHFRLGDTVLGPILATNQAPLCHLSFRPTHENIYDPGIHNIFSCSCPGHFTCQRETFALTLDLSSTLKDEKIQDYYVSVGHCSAPSHVIESSLMLFLPFAFAGAIALLGFIIKALWNGTDLSNFDMPSFLGRLPGFQRVSRTDPDQGVELLSEACRGADAARSSRGQFERTSIDGERGATSHADVRVGLLESDSRRGRNERRRGDKPTRGRGGRDGEDDDGYDSTGSFDFYDDLDDGSFEDGYAPRRSRRRDRLSQNKQPELEVPLTVRYDE</sequence>
<evidence type="ECO:0000256" key="1">
    <source>
        <dbReference type="SAM" id="MobiDB-lite"/>
    </source>
</evidence>
<dbReference type="EMBL" id="BEYU01000189">
    <property type="protein sequence ID" value="GBG34354.1"/>
    <property type="molecule type" value="Genomic_DNA"/>
</dbReference>
<feature type="compositionally biased region" description="Basic and acidic residues" evidence="1">
    <location>
        <begin position="338"/>
        <end position="356"/>
    </location>
</feature>
<feature type="region of interest" description="Disordered" evidence="1">
    <location>
        <begin position="332"/>
        <end position="443"/>
    </location>
</feature>
<feature type="compositionally biased region" description="Basic and acidic residues" evidence="1">
    <location>
        <begin position="363"/>
        <end position="386"/>
    </location>
</feature>
<feature type="compositionally biased region" description="Acidic residues" evidence="1">
    <location>
        <begin position="401"/>
        <end position="410"/>
    </location>
</feature>
<feature type="transmembrane region" description="Helical" evidence="2">
    <location>
        <begin position="264"/>
        <end position="287"/>
    </location>
</feature>
<reference evidence="3 4" key="1">
    <citation type="submission" date="2017-12" db="EMBL/GenBank/DDBJ databases">
        <title>Sequencing, de novo assembly and annotation of complete genome of a new Thraustochytrid species, strain FCC1311.</title>
        <authorList>
            <person name="Sedici K."/>
            <person name="Godart F."/>
            <person name="Aiese Cigliano R."/>
            <person name="Sanseverino W."/>
            <person name="Barakat M."/>
            <person name="Ortet P."/>
            <person name="Marechal E."/>
            <person name="Cagnac O."/>
            <person name="Amato A."/>
        </authorList>
    </citation>
    <scope>NUCLEOTIDE SEQUENCE [LARGE SCALE GENOMIC DNA]</scope>
</reference>